<organism evidence="10">
    <name type="scientific">candidate division WOR-3 bacterium</name>
    <dbReference type="NCBI Taxonomy" id="2052148"/>
    <lineage>
        <taxon>Bacteria</taxon>
        <taxon>Bacteria division WOR-3</taxon>
    </lineage>
</organism>
<reference evidence="10" key="1">
    <citation type="journal article" date="2020" name="mSystems">
        <title>Genome- and Community-Level Interaction Insights into Carbon Utilization and Element Cycling Functions of Hydrothermarchaeota in Hydrothermal Sediment.</title>
        <authorList>
            <person name="Zhou Z."/>
            <person name="Liu Y."/>
            <person name="Xu W."/>
            <person name="Pan J."/>
            <person name="Luo Z.H."/>
            <person name="Li M."/>
        </authorList>
    </citation>
    <scope>NUCLEOTIDE SEQUENCE [LARGE SCALE GENOMIC DNA]</scope>
    <source>
        <strain evidence="10">SpSt-774</strain>
    </source>
</reference>
<keyword evidence="5 7" id="KW-0687">Ribonucleoprotein</keyword>
<evidence type="ECO:0000313" key="10">
    <source>
        <dbReference type="EMBL" id="HGV97768.1"/>
    </source>
</evidence>
<dbReference type="AlphaFoldDB" id="A0A7C4TBR8"/>
<dbReference type="FunFam" id="4.10.910.10:FF:000001">
    <property type="entry name" value="30S ribosomal protein S13"/>
    <property type="match status" value="1"/>
</dbReference>
<dbReference type="PROSITE" id="PS00646">
    <property type="entry name" value="RIBOSOMAL_S13_1"/>
    <property type="match status" value="1"/>
</dbReference>
<dbReference type="GO" id="GO:0019843">
    <property type="term" value="F:rRNA binding"/>
    <property type="evidence" value="ECO:0007669"/>
    <property type="project" value="UniProtKB-UniRule"/>
</dbReference>
<comment type="subunit">
    <text evidence="7">Part of the 30S ribosomal subunit. Forms a loose heterodimer with protein S19. Forms two bridges to the 50S subunit in the 70S ribosome.</text>
</comment>
<evidence type="ECO:0000256" key="6">
    <source>
        <dbReference type="ARBA" id="ARBA00035166"/>
    </source>
</evidence>
<dbReference type="GO" id="GO:0006412">
    <property type="term" value="P:translation"/>
    <property type="evidence" value="ECO:0007669"/>
    <property type="project" value="UniProtKB-UniRule"/>
</dbReference>
<dbReference type="FunFam" id="1.10.8.50:FF:000001">
    <property type="entry name" value="30S ribosomal protein S13"/>
    <property type="match status" value="1"/>
</dbReference>
<dbReference type="PANTHER" id="PTHR10871">
    <property type="entry name" value="30S RIBOSOMAL PROTEIN S13/40S RIBOSOMAL PROTEIN S18"/>
    <property type="match status" value="1"/>
</dbReference>
<evidence type="ECO:0000256" key="7">
    <source>
        <dbReference type="HAMAP-Rule" id="MF_01315"/>
    </source>
</evidence>
<evidence type="ECO:0000256" key="8">
    <source>
        <dbReference type="RuleBase" id="RU003830"/>
    </source>
</evidence>
<dbReference type="PROSITE" id="PS50159">
    <property type="entry name" value="RIBOSOMAL_S13_2"/>
    <property type="match status" value="1"/>
</dbReference>
<evidence type="ECO:0000256" key="1">
    <source>
        <dbReference type="ARBA" id="ARBA00008080"/>
    </source>
</evidence>
<keyword evidence="7" id="KW-0820">tRNA-binding</keyword>
<dbReference type="EMBL" id="DTGZ01000102">
    <property type="protein sequence ID" value="HGV97768.1"/>
    <property type="molecule type" value="Genomic_DNA"/>
</dbReference>
<dbReference type="InterPro" id="IPR001892">
    <property type="entry name" value="Ribosomal_uS13"/>
</dbReference>
<sequence>MPRIAGVDLPLNKRVEYGLTAIYGIGLSTARKIVLECQVDPSKKIKDLTDDEVTRIRKIIESEYRVEGALRADIAANIKRLIDIGSYRGIRHKIGLPVRGQRTRTNARTRKGKRKTVAVSKGAVGEKK</sequence>
<evidence type="ECO:0000256" key="3">
    <source>
        <dbReference type="ARBA" id="ARBA00022884"/>
    </source>
</evidence>
<keyword evidence="2 7" id="KW-0699">rRNA-binding</keyword>
<dbReference type="PANTHER" id="PTHR10871:SF1">
    <property type="entry name" value="SMALL RIBOSOMAL SUBUNIT PROTEIN US13M"/>
    <property type="match status" value="1"/>
</dbReference>
<comment type="caution">
    <text evidence="10">The sequence shown here is derived from an EMBL/GenBank/DDBJ whole genome shotgun (WGS) entry which is preliminary data.</text>
</comment>
<dbReference type="NCBIfam" id="TIGR03631">
    <property type="entry name" value="uS13_bact"/>
    <property type="match status" value="1"/>
</dbReference>
<proteinExistence type="inferred from homology"/>
<dbReference type="InterPro" id="IPR010979">
    <property type="entry name" value="Ribosomal_uS13-like_H2TH"/>
</dbReference>
<dbReference type="Pfam" id="PF00416">
    <property type="entry name" value="Ribosomal_S13"/>
    <property type="match status" value="1"/>
</dbReference>
<protein>
    <recommendedName>
        <fullName evidence="6 7">Small ribosomal subunit protein uS13</fullName>
    </recommendedName>
</protein>
<dbReference type="InterPro" id="IPR019980">
    <property type="entry name" value="Ribosomal_uS13_bac-type"/>
</dbReference>
<dbReference type="GO" id="GO:0005829">
    <property type="term" value="C:cytosol"/>
    <property type="evidence" value="ECO:0007669"/>
    <property type="project" value="TreeGrafter"/>
</dbReference>
<comment type="similarity">
    <text evidence="1 7 8">Belongs to the universal ribosomal protein uS13 family.</text>
</comment>
<gene>
    <name evidence="7" type="primary">rpsM</name>
    <name evidence="10" type="ORF">ENV60_05675</name>
</gene>
<dbReference type="HAMAP" id="MF_01315">
    <property type="entry name" value="Ribosomal_uS13"/>
    <property type="match status" value="1"/>
</dbReference>
<accession>A0A7C4TBR8</accession>
<dbReference type="GO" id="GO:0003735">
    <property type="term" value="F:structural constituent of ribosome"/>
    <property type="evidence" value="ECO:0007669"/>
    <property type="project" value="InterPro"/>
</dbReference>
<feature type="region of interest" description="Disordered" evidence="9">
    <location>
        <begin position="101"/>
        <end position="128"/>
    </location>
</feature>
<keyword evidence="4 7" id="KW-0689">Ribosomal protein</keyword>
<evidence type="ECO:0000256" key="5">
    <source>
        <dbReference type="ARBA" id="ARBA00023274"/>
    </source>
</evidence>
<dbReference type="GO" id="GO:0015935">
    <property type="term" value="C:small ribosomal subunit"/>
    <property type="evidence" value="ECO:0007669"/>
    <property type="project" value="TreeGrafter"/>
</dbReference>
<evidence type="ECO:0000256" key="9">
    <source>
        <dbReference type="SAM" id="MobiDB-lite"/>
    </source>
</evidence>
<dbReference type="PIRSF" id="PIRSF002134">
    <property type="entry name" value="Ribosomal_S13"/>
    <property type="match status" value="1"/>
</dbReference>
<evidence type="ECO:0000256" key="2">
    <source>
        <dbReference type="ARBA" id="ARBA00022730"/>
    </source>
</evidence>
<name>A0A7C4TBR8_UNCW3</name>
<feature type="compositionally biased region" description="Basic residues" evidence="9">
    <location>
        <begin position="101"/>
        <end position="116"/>
    </location>
</feature>
<dbReference type="GO" id="GO:0000049">
    <property type="term" value="F:tRNA binding"/>
    <property type="evidence" value="ECO:0007669"/>
    <property type="project" value="UniProtKB-UniRule"/>
</dbReference>
<evidence type="ECO:0000256" key="4">
    <source>
        <dbReference type="ARBA" id="ARBA00022980"/>
    </source>
</evidence>
<keyword evidence="3 7" id="KW-0694">RNA-binding</keyword>
<dbReference type="SUPFAM" id="SSF46946">
    <property type="entry name" value="S13-like H2TH domain"/>
    <property type="match status" value="1"/>
</dbReference>
<dbReference type="InterPro" id="IPR018269">
    <property type="entry name" value="Ribosomal_uS13_CS"/>
</dbReference>
<dbReference type="Gene3D" id="4.10.910.10">
    <property type="entry name" value="30s ribosomal protein s13, domain 2"/>
    <property type="match status" value="1"/>
</dbReference>
<comment type="function">
    <text evidence="7">Located at the top of the head of the 30S subunit, it contacts several helices of the 16S rRNA. In the 70S ribosome it contacts the 23S rRNA (bridge B1a) and protein L5 of the 50S subunit (bridge B1b), connecting the 2 subunits; these bridges are implicated in subunit movement. Contacts the tRNAs in the A and P-sites.</text>
</comment>
<dbReference type="InterPro" id="IPR027437">
    <property type="entry name" value="Rbsml_uS13_C"/>
</dbReference>
<dbReference type="Gene3D" id="1.10.8.50">
    <property type="match status" value="1"/>
</dbReference>